<evidence type="ECO:0008006" key="4">
    <source>
        <dbReference type="Google" id="ProtNLM"/>
    </source>
</evidence>
<reference evidence="2 3" key="1">
    <citation type="journal article" date="2013" name="PLoS Genet.">
        <title>The genome and development-dependent transcriptomes of Pyronema confluens: a window into fungal evolution.</title>
        <authorList>
            <person name="Traeger S."/>
            <person name="Altegoer F."/>
            <person name="Freitag M."/>
            <person name="Gabaldon T."/>
            <person name="Kempken F."/>
            <person name="Kumar A."/>
            <person name="Marcet-Houben M."/>
            <person name="Poggeler S."/>
            <person name="Stajich J.E."/>
            <person name="Nowrousian M."/>
        </authorList>
    </citation>
    <scope>NUCLEOTIDE SEQUENCE [LARGE SCALE GENOMIC DNA]</scope>
    <source>
        <strain evidence="3">CBS 100304</strain>
        <tissue evidence="2">Vegetative mycelium</tissue>
    </source>
</reference>
<dbReference type="OrthoDB" id="10570900at2759"/>
<protein>
    <recommendedName>
        <fullName evidence="4">C2H2-type domain-containing protein</fullName>
    </recommendedName>
</protein>
<feature type="region of interest" description="Disordered" evidence="1">
    <location>
        <begin position="42"/>
        <end position="64"/>
    </location>
</feature>
<organism evidence="2 3">
    <name type="scientific">Pyronema omphalodes (strain CBS 100304)</name>
    <name type="common">Pyronema confluens</name>
    <dbReference type="NCBI Taxonomy" id="1076935"/>
    <lineage>
        <taxon>Eukaryota</taxon>
        <taxon>Fungi</taxon>
        <taxon>Dikarya</taxon>
        <taxon>Ascomycota</taxon>
        <taxon>Pezizomycotina</taxon>
        <taxon>Pezizomycetes</taxon>
        <taxon>Pezizales</taxon>
        <taxon>Pyronemataceae</taxon>
        <taxon>Pyronema</taxon>
    </lineage>
</organism>
<evidence type="ECO:0000313" key="3">
    <source>
        <dbReference type="Proteomes" id="UP000018144"/>
    </source>
</evidence>
<sequence>MAALNNCHSDHSGSTLSNTATAGIVAATCLNTENPKHHSKVRSVEFPSERYQQDPPWSPLGFNNDKRRSQLKRVIDTVSSEFSCNSALVPYTPAESISQSPSSNHEQITYVPRDMPQSLHISITETQLSEDDTITQQNLLNRDFAEYESGQSPSSSAGYGVFCPTSYGRREHQTIGGYSQDGTVGYQAVGATTGGDIICPAFAKVNTKNSPDKFLPGCRGPFLTKEEAKKHADDHHMSCCICNNDPSPRYQGGSYFLKLHNLKRHITEVHLKIFPDAEDSSVELDNLKRNVQNSQYEAFDDFLLFRPNRDGKRRKRYDEQDGTNCLPENASYTLTAEWEEPSELGGRRGRVNQRHIIEASSAFGGQGTTTEMLNNKLDKLMQMNQAIYALASSKQRQNKKRGATCLCENSESNDTAPRNKRANHGSLVLDAARPRTIAPMPAMVDNTPMDYSQSMYGSSMAAYCSWPLEGGYQATDSFGQQQYAPQDWQVGANSDEFNYETHAPNQPQQDPDQPDYEGYGGRQ</sequence>
<keyword evidence="3" id="KW-1185">Reference proteome</keyword>
<dbReference type="Proteomes" id="UP000018144">
    <property type="component" value="Unassembled WGS sequence"/>
</dbReference>
<proteinExistence type="predicted"/>
<evidence type="ECO:0000313" key="2">
    <source>
        <dbReference type="EMBL" id="CCX05631.1"/>
    </source>
</evidence>
<name>U4KWP7_PYROM</name>
<feature type="region of interest" description="Disordered" evidence="1">
    <location>
        <begin position="483"/>
        <end position="523"/>
    </location>
</feature>
<dbReference type="EMBL" id="HF935262">
    <property type="protein sequence ID" value="CCX05631.1"/>
    <property type="molecule type" value="Genomic_DNA"/>
</dbReference>
<accession>U4KWP7</accession>
<gene>
    <name evidence="2" type="ORF">PCON_05218</name>
</gene>
<evidence type="ECO:0000256" key="1">
    <source>
        <dbReference type="SAM" id="MobiDB-lite"/>
    </source>
</evidence>
<dbReference type="AlphaFoldDB" id="U4KWP7"/>